<dbReference type="AlphaFoldDB" id="A0A0A1IRV8"/>
<feature type="transmembrane region" description="Helical" evidence="1">
    <location>
        <begin position="12"/>
        <end position="31"/>
    </location>
</feature>
<keyword evidence="1" id="KW-0472">Membrane</keyword>
<sequence length="61" mass="7140">MFKKSFNQGLIVLGLIFILAMIINFIIPLNMFTLRSQVFYIVFFVVYVAGMYIKNRNSGRK</sequence>
<name>A0A0A1IRV8_LEUCI</name>
<geneLocation type="plasmid" evidence="2">
    <name>1</name>
</geneLocation>
<feature type="transmembrane region" description="Helical" evidence="1">
    <location>
        <begin position="37"/>
        <end position="53"/>
    </location>
</feature>
<dbReference type="RefSeq" id="WP_162482172.1">
    <property type="nucleotide sequence ID" value="NZ_LM651913.1"/>
</dbReference>
<dbReference type="EMBL" id="LM651913">
    <property type="protein sequence ID" value="CEF49506.1"/>
    <property type="molecule type" value="Genomic_DNA"/>
</dbReference>
<evidence type="ECO:0000313" key="2">
    <source>
        <dbReference type="EMBL" id="CEF49506.1"/>
    </source>
</evidence>
<evidence type="ECO:0000256" key="1">
    <source>
        <dbReference type="SAM" id="Phobius"/>
    </source>
</evidence>
<keyword evidence="2" id="KW-0614">Plasmid</keyword>
<reference evidence="2" key="1">
    <citation type="submission" date="2014-07" db="EMBL/GenBank/DDBJ databases">
        <authorList>
            <person name="Remaud-Simeon Magali"/>
            <person name="Passerini Delphine"/>
        </authorList>
    </citation>
    <scope>NUCLEOTIDE SEQUENCE</scope>
    <source>
        <strain evidence="2">NRRL B-1299</strain>
        <plasmid evidence="2">1</plasmid>
    </source>
</reference>
<organism evidence="2">
    <name type="scientific">Leuconostoc citreum</name>
    <dbReference type="NCBI Taxonomy" id="33964"/>
    <lineage>
        <taxon>Bacteria</taxon>
        <taxon>Bacillati</taxon>
        <taxon>Bacillota</taxon>
        <taxon>Bacilli</taxon>
        <taxon>Lactobacillales</taxon>
        <taxon>Lactobacillaceae</taxon>
        <taxon>Leuconostoc</taxon>
    </lineage>
</organism>
<gene>
    <name evidence="2" type="ORF">BN964_p00013</name>
</gene>
<keyword evidence="1" id="KW-0812">Transmembrane</keyword>
<protein>
    <submittedName>
        <fullName evidence="2">Uncharacterized protein</fullName>
    </submittedName>
</protein>
<keyword evidence="1" id="KW-1133">Transmembrane helix</keyword>
<proteinExistence type="predicted"/>
<accession>A0A0A1IRV8</accession>